<evidence type="ECO:0000256" key="9">
    <source>
        <dbReference type="ARBA" id="ARBA00023146"/>
    </source>
</evidence>
<feature type="domain" description="Alanyl-transfer RNA synthetases family profile" evidence="10">
    <location>
        <begin position="1"/>
        <end position="125"/>
    </location>
</feature>
<evidence type="ECO:0000256" key="2">
    <source>
        <dbReference type="ARBA" id="ARBA00013168"/>
    </source>
</evidence>
<dbReference type="EC" id="6.1.1.7" evidence="2"/>
<dbReference type="PANTHER" id="PTHR11777">
    <property type="entry name" value="ALANYL-TRNA SYNTHETASE"/>
    <property type="match status" value="1"/>
</dbReference>
<dbReference type="InterPro" id="IPR018165">
    <property type="entry name" value="Ala-tRNA-synth_IIc_core"/>
</dbReference>
<evidence type="ECO:0000256" key="6">
    <source>
        <dbReference type="ARBA" id="ARBA00022840"/>
    </source>
</evidence>
<dbReference type="EMBL" id="JPKZ01022165">
    <property type="protein sequence ID" value="KHN71460.1"/>
    <property type="molecule type" value="Genomic_DNA"/>
</dbReference>
<dbReference type="GO" id="GO:0002161">
    <property type="term" value="F:aminoacyl-tRNA deacylase activity"/>
    <property type="evidence" value="ECO:0007669"/>
    <property type="project" value="TreeGrafter"/>
</dbReference>
<evidence type="ECO:0000259" key="10">
    <source>
        <dbReference type="PROSITE" id="PS50860"/>
    </source>
</evidence>
<dbReference type="GO" id="GO:0000049">
    <property type="term" value="F:tRNA binding"/>
    <property type="evidence" value="ECO:0007669"/>
    <property type="project" value="UniProtKB-KW"/>
</dbReference>
<dbReference type="GO" id="GO:0006419">
    <property type="term" value="P:alanyl-tRNA aminoacylation"/>
    <property type="evidence" value="ECO:0007669"/>
    <property type="project" value="InterPro"/>
</dbReference>
<evidence type="ECO:0000256" key="3">
    <source>
        <dbReference type="ARBA" id="ARBA00022555"/>
    </source>
</evidence>
<keyword evidence="3" id="KW-0820">tRNA-binding</keyword>
<keyword evidence="6" id="KW-0067">ATP-binding</keyword>
<dbReference type="PROSITE" id="PS50860">
    <property type="entry name" value="AA_TRNA_LIGASE_II_ALA"/>
    <property type="match status" value="1"/>
</dbReference>
<evidence type="ECO:0000256" key="1">
    <source>
        <dbReference type="ARBA" id="ARBA00008226"/>
    </source>
</evidence>
<dbReference type="Proteomes" id="UP000031036">
    <property type="component" value="Unassembled WGS sequence"/>
</dbReference>
<dbReference type="InterPro" id="IPR050058">
    <property type="entry name" value="Ala-tRNA_ligase"/>
</dbReference>
<keyword evidence="8" id="KW-0648">Protein biosynthesis</keyword>
<keyword evidence="12" id="KW-1185">Reference proteome</keyword>
<keyword evidence="7" id="KW-0694">RNA-binding</keyword>
<reference evidence="11 12" key="1">
    <citation type="submission" date="2014-11" db="EMBL/GenBank/DDBJ databases">
        <title>Genetic blueprint of the zoonotic pathogen Toxocara canis.</title>
        <authorList>
            <person name="Zhu X.-Q."/>
            <person name="Korhonen P.K."/>
            <person name="Cai H."/>
            <person name="Young N.D."/>
            <person name="Nejsum P."/>
            <person name="von Samson-Himmelstjerna G."/>
            <person name="Boag P.R."/>
            <person name="Tan P."/>
            <person name="Li Q."/>
            <person name="Min J."/>
            <person name="Yang Y."/>
            <person name="Wang X."/>
            <person name="Fang X."/>
            <person name="Hall R.S."/>
            <person name="Hofmann A."/>
            <person name="Sternberg P.W."/>
            <person name="Jex A.R."/>
            <person name="Gasser R.B."/>
        </authorList>
    </citation>
    <scope>NUCLEOTIDE SEQUENCE [LARGE SCALE GENOMIC DNA]</scope>
    <source>
        <strain evidence="11">PN_DK_2014</strain>
    </source>
</reference>
<accession>A0A0B2URB4</accession>
<comment type="caution">
    <text evidence="11">The sequence shown here is derived from an EMBL/GenBank/DDBJ whole genome shotgun (WGS) entry which is preliminary data.</text>
</comment>
<evidence type="ECO:0000313" key="11">
    <source>
        <dbReference type="EMBL" id="KHN71460.1"/>
    </source>
</evidence>
<dbReference type="InterPro" id="IPR018163">
    <property type="entry name" value="Thr/Ala-tRNA-synth_IIc_edit"/>
</dbReference>
<sequence length="125" mass="13686">MKNHTGTHVLNFALRKVLGEVEQKGSLVAPDRMRFDFTAKHALTAAQVHEAEKIAQQMIETRVPVFAKDAPLAEAREVNGLRAVFDEAYPDPVRIVSVGVRVEELLADPKSDLGMNTAVEFCGGT</sequence>
<dbReference type="OrthoDB" id="5864241at2759"/>
<keyword evidence="5" id="KW-0547">Nucleotide-binding</keyword>
<evidence type="ECO:0000256" key="5">
    <source>
        <dbReference type="ARBA" id="ARBA00022741"/>
    </source>
</evidence>
<evidence type="ECO:0000313" key="12">
    <source>
        <dbReference type="Proteomes" id="UP000031036"/>
    </source>
</evidence>
<organism evidence="11 12">
    <name type="scientific">Toxocara canis</name>
    <name type="common">Canine roundworm</name>
    <dbReference type="NCBI Taxonomy" id="6265"/>
    <lineage>
        <taxon>Eukaryota</taxon>
        <taxon>Metazoa</taxon>
        <taxon>Ecdysozoa</taxon>
        <taxon>Nematoda</taxon>
        <taxon>Chromadorea</taxon>
        <taxon>Rhabditida</taxon>
        <taxon>Spirurina</taxon>
        <taxon>Ascaridomorpha</taxon>
        <taxon>Ascaridoidea</taxon>
        <taxon>Toxocaridae</taxon>
        <taxon>Toxocara</taxon>
    </lineage>
</organism>
<dbReference type="GO" id="GO:0004813">
    <property type="term" value="F:alanine-tRNA ligase activity"/>
    <property type="evidence" value="ECO:0007669"/>
    <property type="project" value="UniProtKB-EC"/>
</dbReference>
<gene>
    <name evidence="11" type="primary">aars-2</name>
    <name evidence="11" type="ORF">Tcan_02248</name>
</gene>
<dbReference type="STRING" id="6265.A0A0B2URB4"/>
<dbReference type="FunFam" id="3.30.980.10:FF:000004">
    <property type="entry name" value="Alanine--tRNA ligase, cytoplasmic"/>
    <property type="match status" value="1"/>
</dbReference>
<name>A0A0B2URB4_TOXCA</name>
<dbReference type="AlphaFoldDB" id="A0A0B2URB4"/>
<keyword evidence="9" id="KW-0030">Aminoacyl-tRNA synthetase</keyword>
<proteinExistence type="inferred from homology"/>
<evidence type="ECO:0000256" key="7">
    <source>
        <dbReference type="ARBA" id="ARBA00022884"/>
    </source>
</evidence>
<evidence type="ECO:0000256" key="4">
    <source>
        <dbReference type="ARBA" id="ARBA00022598"/>
    </source>
</evidence>
<dbReference type="SUPFAM" id="SSF55186">
    <property type="entry name" value="ThrRS/AlaRS common domain"/>
    <property type="match status" value="1"/>
</dbReference>
<protein>
    <recommendedName>
        <fullName evidence="2">alanine--tRNA ligase</fullName>
        <ecNumber evidence="2">6.1.1.7</ecNumber>
    </recommendedName>
</protein>
<dbReference type="GO" id="GO:0005739">
    <property type="term" value="C:mitochondrion"/>
    <property type="evidence" value="ECO:0007669"/>
    <property type="project" value="TreeGrafter"/>
</dbReference>
<evidence type="ECO:0000256" key="8">
    <source>
        <dbReference type="ARBA" id="ARBA00022917"/>
    </source>
</evidence>
<dbReference type="GO" id="GO:0005524">
    <property type="term" value="F:ATP binding"/>
    <property type="evidence" value="ECO:0007669"/>
    <property type="project" value="UniProtKB-KW"/>
</dbReference>
<keyword evidence="4 11" id="KW-0436">Ligase</keyword>
<dbReference type="PANTHER" id="PTHR11777:SF9">
    <property type="entry name" value="ALANINE--TRNA LIGASE, CYTOPLASMIC"/>
    <property type="match status" value="1"/>
</dbReference>
<dbReference type="Gene3D" id="3.30.980.10">
    <property type="entry name" value="Threonyl-trna Synthetase, Chain A, domain 2"/>
    <property type="match status" value="1"/>
</dbReference>
<comment type="similarity">
    <text evidence="1">Belongs to the class-II aminoacyl-tRNA synthetase family.</text>
</comment>